<dbReference type="CDD" id="cd07572">
    <property type="entry name" value="nit"/>
    <property type="match status" value="1"/>
</dbReference>
<keyword evidence="5" id="KW-0378">Hydrolase</keyword>
<dbReference type="InterPro" id="IPR039383">
    <property type="entry name" value="FHIT"/>
</dbReference>
<dbReference type="GO" id="GO:0016811">
    <property type="term" value="F:hydrolase activity, acting on carbon-nitrogen (but not peptide) bonds, in linear amides"/>
    <property type="evidence" value="ECO:0007669"/>
    <property type="project" value="InterPro"/>
</dbReference>
<dbReference type="SUPFAM" id="SSF56317">
    <property type="entry name" value="Carbon-nitrogen hydrolase"/>
    <property type="match status" value="1"/>
</dbReference>
<evidence type="ECO:0000256" key="5">
    <source>
        <dbReference type="ARBA" id="ARBA00022801"/>
    </source>
</evidence>
<feature type="binding site" evidence="12">
    <location>
        <position position="354"/>
    </location>
    <ligand>
        <name>substrate</name>
    </ligand>
</feature>
<comment type="similarity">
    <text evidence="9">In the N-terminal section; belongs to the UPF0012 family.</text>
</comment>
<dbReference type="FunFam" id="3.60.110.10:FF:000005">
    <property type="entry name" value="nitrilase homolog 1 isoform X1"/>
    <property type="match status" value="1"/>
</dbReference>
<evidence type="ECO:0000256" key="4">
    <source>
        <dbReference type="ARBA" id="ARBA00022741"/>
    </source>
</evidence>
<evidence type="ECO:0000256" key="12">
    <source>
        <dbReference type="PIRSR" id="PIRSR639383-2"/>
    </source>
</evidence>
<dbReference type="FunFam" id="3.30.428.10:FF:000011">
    <property type="entry name" value="Fragile histidine triad"/>
    <property type="match status" value="1"/>
</dbReference>
<comment type="catalytic activity">
    <reaction evidence="7">
        <text>P(1),P(3)-bis(5'-adenosyl) triphosphate + H2O = AMP + ADP + 2 H(+)</text>
        <dbReference type="Rhea" id="RHEA:13893"/>
        <dbReference type="ChEBI" id="CHEBI:15377"/>
        <dbReference type="ChEBI" id="CHEBI:15378"/>
        <dbReference type="ChEBI" id="CHEBI:58529"/>
        <dbReference type="ChEBI" id="CHEBI:456215"/>
        <dbReference type="ChEBI" id="CHEBI:456216"/>
        <dbReference type="EC" id="3.6.1.29"/>
    </reaction>
</comment>
<feature type="binding site" evidence="12">
    <location>
        <position position="425"/>
    </location>
    <ligand>
        <name>substrate</name>
    </ligand>
</feature>
<accession>D3TNS9</accession>
<dbReference type="PANTHER" id="PTHR23088">
    <property type="entry name" value="NITRILASE-RELATED"/>
    <property type="match status" value="1"/>
</dbReference>
<evidence type="ECO:0000256" key="13">
    <source>
        <dbReference type="PIRSR" id="PIRSR639383-3"/>
    </source>
</evidence>
<dbReference type="PANTHER" id="PTHR23088:SF27">
    <property type="entry name" value="DEAMINATED GLUTATHIONE AMIDASE"/>
    <property type="match status" value="1"/>
</dbReference>
<keyword evidence="4" id="KW-0547">Nucleotide-binding</keyword>
<organism evidence="17">
    <name type="scientific">Glossina morsitans morsitans</name>
    <name type="common">Savannah tsetse fly</name>
    <dbReference type="NCBI Taxonomy" id="37546"/>
    <lineage>
        <taxon>Eukaryota</taxon>
        <taxon>Metazoa</taxon>
        <taxon>Ecdysozoa</taxon>
        <taxon>Arthropoda</taxon>
        <taxon>Hexapoda</taxon>
        <taxon>Insecta</taxon>
        <taxon>Pterygota</taxon>
        <taxon>Neoptera</taxon>
        <taxon>Endopterygota</taxon>
        <taxon>Diptera</taxon>
        <taxon>Brachycera</taxon>
        <taxon>Muscomorpha</taxon>
        <taxon>Hippoboscoidea</taxon>
        <taxon>Glossinidae</taxon>
        <taxon>Glossina</taxon>
    </lineage>
</organism>
<dbReference type="PROSITE" id="PS51084">
    <property type="entry name" value="HIT_2"/>
    <property type="match status" value="1"/>
</dbReference>
<evidence type="ECO:0000256" key="8">
    <source>
        <dbReference type="ARBA" id="ARBA00057461"/>
    </source>
</evidence>
<evidence type="ECO:0000256" key="2">
    <source>
        <dbReference type="ARBA" id="ARBA00011881"/>
    </source>
</evidence>
<dbReference type="InterPro" id="IPR036265">
    <property type="entry name" value="HIT-like_sf"/>
</dbReference>
<evidence type="ECO:0000313" key="17">
    <source>
        <dbReference type="EMBL" id="ADD19357.1"/>
    </source>
</evidence>
<dbReference type="InterPro" id="IPR001110">
    <property type="entry name" value="UPF0012_CS"/>
</dbReference>
<feature type="site" description="Important for induction of apoptosis" evidence="13">
    <location>
        <position position="441"/>
    </location>
</feature>
<proteinExistence type="evidence at transcript level"/>
<dbReference type="EC" id="3.6.1.29" evidence="3"/>
<dbReference type="Pfam" id="PF01230">
    <property type="entry name" value="HIT"/>
    <property type="match status" value="1"/>
</dbReference>
<feature type="binding site" evidence="12">
    <location>
        <begin position="416"/>
        <end position="419"/>
    </location>
    <ligand>
        <name>substrate</name>
    </ligand>
</feature>
<feature type="domain" description="HIT" evidence="16">
    <location>
        <begin position="329"/>
        <end position="436"/>
    </location>
</feature>
<evidence type="ECO:0000256" key="14">
    <source>
        <dbReference type="PROSITE-ProRule" id="PRU00464"/>
    </source>
</evidence>
<dbReference type="Gene3D" id="3.60.110.10">
    <property type="entry name" value="Carbon-nitrogen hydrolase"/>
    <property type="match status" value="1"/>
</dbReference>
<feature type="domain" description="CN hydrolase" evidence="15">
    <location>
        <begin position="40"/>
        <end position="293"/>
    </location>
</feature>
<evidence type="ECO:0000256" key="11">
    <source>
        <dbReference type="PIRSR" id="PIRSR639383-1"/>
    </source>
</evidence>
<dbReference type="PROSITE" id="PS00892">
    <property type="entry name" value="HIT_1"/>
    <property type="match status" value="1"/>
</dbReference>
<dbReference type="GO" id="GO:0047710">
    <property type="term" value="F:bis(5'-adenosyl)-triphosphatase activity"/>
    <property type="evidence" value="ECO:0007669"/>
    <property type="project" value="UniProtKB-EC"/>
</dbReference>
<dbReference type="PROSITE" id="PS01227">
    <property type="entry name" value="UPF0012"/>
    <property type="match status" value="1"/>
</dbReference>
<name>D3TNS9_GLOMM</name>
<feature type="binding site" evidence="12">
    <location>
        <position position="410"/>
    </location>
    <ligand>
        <name>substrate</name>
    </ligand>
</feature>
<dbReference type="InterPro" id="IPR011146">
    <property type="entry name" value="HIT-like"/>
</dbReference>
<dbReference type="PROSITE" id="PS50263">
    <property type="entry name" value="CN_HYDROLASE"/>
    <property type="match status" value="1"/>
</dbReference>
<evidence type="ECO:0000259" key="16">
    <source>
        <dbReference type="PROSITE" id="PS51084"/>
    </source>
</evidence>
<comment type="cofactor">
    <cofactor evidence="1">
        <name>Mn(2+)</name>
        <dbReference type="ChEBI" id="CHEBI:29035"/>
    </cofactor>
</comment>
<protein>
    <recommendedName>
        <fullName evidence="10">Nitrilase and fragile histidine triad fusion protein NitFhit</fullName>
        <ecNumber evidence="3">3.6.1.29</ecNumber>
    </recommendedName>
</protein>
<dbReference type="InterPro" id="IPR036526">
    <property type="entry name" value="C-N_Hydrolase_sf"/>
</dbReference>
<evidence type="ECO:0000256" key="7">
    <source>
        <dbReference type="ARBA" id="ARBA00047780"/>
    </source>
</evidence>
<dbReference type="GO" id="GO:0006139">
    <property type="term" value="P:nucleobase-containing compound metabolic process"/>
    <property type="evidence" value="ECO:0007669"/>
    <property type="project" value="TreeGrafter"/>
</dbReference>
<dbReference type="EMBL" id="EZ423081">
    <property type="protein sequence ID" value="ADD19357.1"/>
    <property type="molecule type" value="mRNA"/>
</dbReference>
<evidence type="ECO:0000256" key="6">
    <source>
        <dbReference type="ARBA" id="ARBA00023268"/>
    </source>
</evidence>
<reference evidence="17" key="2">
    <citation type="submission" date="2010-01" db="EMBL/GenBank/DDBJ databases">
        <authorList>
            <consortium name="International Glossina Genome Initiative"/>
            <person name="da Silva J."/>
            <person name="Ribeiro J.M.C."/>
            <person name="Abbeele J.V."/>
            <person name="Attardo G."/>
            <person name="Hao Z."/>
            <person name="Haines L.R."/>
            <person name="Soares M.B."/>
            <person name="Berriman M."/>
            <person name="Aksoy S."/>
            <person name="Lehane M.J."/>
        </authorList>
    </citation>
    <scope>NUCLEOTIDE SEQUENCE</scope>
    <source>
        <tissue evidence="17">Salivary gland</tissue>
    </source>
</reference>
<evidence type="ECO:0000256" key="9">
    <source>
        <dbReference type="ARBA" id="ARBA00061127"/>
    </source>
</evidence>
<comment type="subunit">
    <text evidence="2">Homotetramer.</text>
</comment>
<feature type="short sequence motif" description="Histidine triad motif" evidence="14">
    <location>
        <begin position="421"/>
        <end position="425"/>
    </location>
</feature>
<evidence type="ECO:0000256" key="1">
    <source>
        <dbReference type="ARBA" id="ARBA00001936"/>
    </source>
</evidence>
<reference evidence="17" key="1">
    <citation type="journal article" date="2010" name="BMC Genomics">
        <title>An insight into the sialome of Glossina morsitans morsitans.</title>
        <authorList>
            <person name="Alves-Silva J."/>
            <person name="Ribeiro J.M."/>
            <person name="Van Den Abbeele J."/>
            <person name="Attardo G."/>
            <person name="Hao Z."/>
            <person name="Haines L.R."/>
            <person name="Soares M.B."/>
            <person name="Berriman M."/>
            <person name="Aksoy S."/>
            <person name="Lehane M.J."/>
        </authorList>
    </citation>
    <scope>NUCLEOTIDE SEQUENCE</scope>
    <source>
        <tissue evidence="17">Salivary gland</tissue>
    </source>
</reference>
<dbReference type="AlphaFoldDB" id="D3TNS9"/>
<evidence type="ECO:0000259" key="15">
    <source>
        <dbReference type="PROSITE" id="PS50263"/>
    </source>
</evidence>
<dbReference type="CDD" id="cd01275">
    <property type="entry name" value="FHIT"/>
    <property type="match status" value="1"/>
</dbReference>
<sequence>MLIQRYLITSVCKLKHSCLSKLNHRNLEVRKMSSRTKQKPLVAVTQMCTTNDKAANMRQVEQLIEMAKAQSAEFVFLPECCDFVGDNRKQTLELSEPLTGPTMEQYQALAKKHDIWLSLGGLHESILDQYERKTDKIHNAHVILNNRGELVAVYRKLHLFDVDTPEFTFQESKVVSGGQRLIPPFETPIGKLGLQICYDMRFPETSILLRKAGAELLTYPSAFTYYTGKAHWEVLLRSRAIETQCFVLAAAQVGHHNAKRQSWGHALIVDPWGKTLADLGEKKLDVATVEIDLDSVEPIRSRMPCFKHRRDDLYSLAAYGEGTTEPQQDYMFADNCIKKETIFFESPHSYAFTNICCVVEGHVLVSTKRIVPRLKDLNTAEISDLFTLTCRIQRMLENFYKTSASTVNVQDGPLAGQTVPHVHFHVMPRRLGDFERNDEVYRMLDATASKKVERTIEERIKEAQSYREALRTMKQ</sequence>
<dbReference type="InterPro" id="IPR003010">
    <property type="entry name" value="C-N_Hydrolase"/>
</dbReference>
<dbReference type="InterPro" id="IPR019808">
    <property type="entry name" value="Histidine_triad_CS"/>
</dbReference>
<comment type="function">
    <text evidence="8">Cleaves A-5'-PPP-5'A to yield AMP and ADP.</text>
</comment>
<evidence type="ECO:0000256" key="10">
    <source>
        <dbReference type="ARBA" id="ARBA00069577"/>
    </source>
</evidence>
<dbReference type="InterPro" id="IPR045254">
    <property type="entry name" value="Nit1/2_C-N_Hydrolase"/>
</dbReference>
<dbReference type="SUPFAM" id="SSF54197">
    <property type="entry name" value="HIT-like"/>
    <property type="match status" value="1"/>
</dbReference>
<dbReference type="GO" id="GO:0000166">
    <property type="term" value="F:nucleotide binding"/>
    <property type="evidence" value="ECO:0007669"/>
    <property type="project" value="UniProtKB-KW"/>
</dbReference>
<dbReference type="Pfam" id="PF00795">
    <property type="entry name" value="CN_hydrolase"/>
    <property type="match status" value="1"/>
</dbReference>
<feature type="active site" description="Tele-AMP-histidine intermediate" evidence="11">
    <location>
        <position position="423"/>
    </location>
</feature>
<evidence type="ECO:0000256" key="3">
    <source>
        <dbReference type="ARBA" id="ARBA00012377"/>
    </source>
</evidence>
<keyword evidence="6" id="KW-0511">Multifunctional enzyme</keyword>
<dbReference type="Gene3D" id="3.30.428.10">
    <property type="entry name" value="HIT-like"/>
    <property type="match status" value="1"/>
</dbReference>